<name>A0A2G8RB12_9RHOB</name>
<proteinExistence type="predicted"/>
<organism evidence="1 2">
    <name type="scientific">Puniceibacterium antarcticum</name>
    <dbReference type="NCBI Taxonomy" id="1206336"/>
    <lineage>
        <taxon>Bacteria</taxon>
        <taxon>Pseudomonadati</taxon>
        <taxon>Pseudomonadota</taxon>
        <taxon>Alphaproteobacteria</taxon>
        <taxon>Rhodobacterales</taxon>
        <taxon>Paracoccaceae</taxon>
        <taxon>Puniceibacterium</taxon>
    </lineage>
</organism>
<protein>
    <submittedName>
        <fullName evidence="1">Uncharacterized protein</fullName>
    </submittedName>
</protein>
<evidence type="ECO:0000313" key="1">
    <source>
        <dbReference type="EMBL" id="PIL18727.1"/>
    </source>
</evidence>
<dbReference type="Proteomes" id="UP000231259">
    <property type="component" value="Unassembled WGS sequence"/>
</dbReference>
<keyword evidence="2" id="KW-1185">Reference proteome</keyword>
<gene>
    <name evidence="1" type="ORF">P775_19335</name>
</gene>
<sequence>MNWKRFVKRANFIWLEIGVAVFLGVILATHALADPVSVPIDAQLASSEIGELSAAF</sequence>
<evidence type="ECO:0000313" key="2">
    <source>
        <dbReference type="Proteomes" id="UP000231259"/>
    </source>
</evidence>
<reference evidence="1 2" key="1">
    <citation type="submission" date="2013-09" db="EMBL/GenBank/DDBJ databases">
        <title>Genome sequencing of Phaeobacter antarcticus sp. nov. SM1211.</title>
        <authorList>
            <person name="Zhang X.-Y."/>
            <person name="Liu C."/>
            <person name="Chen X.-L."/>
            <person name="Xie B.-B."/>
            <person name="Qin Q.-L."/>
            <person name="Rong J.-C."/>
            <person name="Zhang Y.-Z."/>
        </authorList>
    </citation>
    <scope>NUCLEOTIDE SEQUENCE [LARGE SCALE GENOMIC DNA]</scope>
    <source>
        <strain evidence="1 2">SM1211</strain>
    </source>
</reference>
<comment type="caution">
    <text evidence="1">The sequence shown here is derived from an EMBL/GenBank/DDBJ whole genome shotgun (WGS) entry which is preliminary data.</text>
</comment>
<accession>A0A2G8RB12</accession>
<dbReference type="AlphaFoldDB" id="A0A2G8RB12"/>
<dbReference type="EMBL" id="AWWI01000121">
    <property type="protein sequence ID" value="PIL18727.1"/>
    <property type="molecule type" value="Genomic_DNA"/>
</dbReference>
<dbReference type="RefSeq" id="WP_180287498.1">
    <property type="nucleotide sequence ID" value="NZ_AWWI01000121.1"/>
</dbReference>